<dbReference type="EMBL" id="JAKLTQ010000007">
    <property type="protein sequence ID" value="MCG2622468.1"/>
    <property type="molecule type" value="Genomic_DNA"/>
</dbReference>
<evidence type="ECO:0000313" key="3">
    <source>
        <dbReference type="Proteomes" id="UP001165368"/>
    </source>
</evidence>
<feature type="domain" description="DUF4180" evidence="1">
    <location>
        <begin position="8"/>
        <end position="117"/>
    </location>
</feature>
<dbReference type="InterPro" id="IPR025438">
    <property type="entry name" value="DUF4180"/>
</dbReference>
<evidence type="ECO:0000313" key="2">
    <source>
        <dbReference type="EMBL" id="MCG2622468.1"/>
    </source>
</evidence>
<comment type="caution">
    <text evidence="2">The sequence shown here is derived from an EMBL/GenBank/DDBJ whole genome shotgun (WGS) entry which is preliminary data.</text>
</comment>
<accession>A0ABS9L7B1</accession>
<gene>
    <name evidence="2" type="ORF">LVY72_11140</name>
</gene>
<name>A0ABS9L7B1_9MICC</name>
<keyword evidence="3" id="KW-1185">Reference proteome</keyword>
<dbReference type="Pfam" id="PF13788">
    <property type="entry name" value="DUF4180"/>
    <property type="match status" value="1"/>
</dbReference>
<evidence type="ECO:0000259" key="1">
    <source>
        <dbReference type="Pfam" id="PF13788"/>
    </source>
</evidence>
<dbReference type="RefSeq" id="WP_237820807.1">
    <property type="nucleotide sequence ID" value="NZ_JAKLTQ010000007.1"/>
</dbReference>
<proteinExistence type="predicted"/>
<reference evidence="2" key="1">
    <citation type="submission" date="2022-01" db="EMBL/GenBank/DDBJ databases">
        <authorList>
            <person name="Jo J.-H."/>
            <person name="Im W.-T."/>
        </authorList>
    </citation>
    <scope>NUCLEOTIDE SEQUENCE</scope>
    <source>
        <strain evidence="2">I2-34</strain>
    </source>
</reference>
<sequence>MRREDNDGIRVLFVEPDGPVISTSEQSSDLIGNAWVQGVEVLALPVARLDPEFFRLRSRFAGELTQKIVNYQVKLAVIGDVGEWTGQSGAFRDFVAEANRGGHIWFLPDAAALAAKLAPRSLQPVRSEG</sequence>
<protein>
    <submittedName>
        <fullName evidence="2">DUF4180 domain-containing protein</fullName>
    </submittedName>
</protein>
<dbReference type="Proteomes" id="UP001165368">
    <property type="component" value="Unassembled WGS sequence"/>
</dbReference>
<organism evidence="2 3">
    <name type="scientific">Arthrobacter hankyongi</name>
    <dbReference type="NCBI Taxonomy" id="2904801"/>
    <lineage>
        <taxon>Bacteria</taxon>
        <taxon>Bacillati</taxon>
        <taxon>Actinomycetota</taxon>
        <taxon>Actinomycetes</taxon>
        <taxon>Micrococcales</taxon>
        <taxon>Micrococcaceae</taxon>
        <taxon>Arthrobacter</taxon>
    </lineage>
</organism>